<evidence type="ECO:0000256" key="3">
    <source>
        <dbReference type="ARBA" id="ARBA00023163"/>
    </source>
</evidence>
<gene>
    <name evidence="5" type="ORF">SAMN04489718_0842</name>
</gene>
<name>A0A1H0Z4K1_9ACTN</name>
<dbReference type="STRING" id="995062.SAMN04489718_0842"/>
<keyword evidence="6" id="KW-1185">Reference proteome</keyword>
<dbReference type="PANTHER" id="PTHR33154">
    <property type="entry name" value="TRANSCRIPTIONAL REGULATOR, ARSR FAMILY"/>
    <property type="match status" value="1"/>
</dbReference>
<dbReference type="AlphaFoldDB" id="A0A1H0Z4K1"/>
<sequence length="117" mass="13152">MPRKLHHPDPQDVSLAGLLSALGDPVRLQLVTVLADHGEHPREDFEVEVGPSTLSHHMKTLREAGLTRHRLEGTRCFVSLREETLRRFPEVLASVLRACSRNDSEEPDARSQAARDE</sequence>
<evidence type="ECO:0000256" key="1">
    <source>
        <dbReference type="ARBA" id="ARBA00023015"/>
    </source>
</evidence>
<dbReference type="CDD" id="cd00090">
    <property type="entry name" value="HTH_ARSR"/>
    <property type="match status" value="1"/>
</dbReference>
<evidence type="ECO:0000256" key="2">
    <source>
        <dbReference type="ARBA" id="ARBA00023125"/>
    </source>
</evidence>
<dbReference type="PRINTS" id="PR00778">
    <property type="entry name" value="HTHARSR"/>
</dbReference>
<dbReference type="OrthoDB" id="4471357at2"/>
<dbReference type="InterPro" id="IPR001845">
    <property type="entry name" value="HTH_ArsR_DNA-bd_dom"/>
</dbReference>
<organism evidence="5 6">
    <name type="scientific">Actinopolyspora saharensis</name>
    <dbReference type="NCBI Taxonomy" id="995062"/>
    <lineage>
        <taxon>Bacteria</taxon>
        <taxon>Bacillati</taxon>
        <taxon>Actinomycetota</taxon>
        <taxon>Actinomycetes</taxon>
        <taxon>Actinopolysporales</taxon>
        <taxon>Actinopolysporaceae</taxon>
        <taxon>Actinopolyspora</taxon>
    </lineage>
</organism>
<feature type="domain" description="HTH arsR-type" evidence="4">
    <location>
        <begin position="7"/>
        <end position="103"/>
    </location>
</feature>
<proteinExistence type="predicted"/>
<dbReference type="PROSITE" id="PS50987">
    <property type="entry name" value="HTH_ARSR_2"/>
    <property type="match status" value="1"/>
</dbReference>
<keyword evidence="1" id="KW-0805">Transcription regulation</keyword>
<dbReference type="GO" id="GO:0003677">
    <property type="term" value="F:DNA binding"/>
    <property type="evidence" value="ECO:0007669"/>
    <property type="project" value="UniProtKB-KW"/>
</dbReference>
<dbReference type="InterPro" id="IPR011991">
    <property type="entry name" value="ArsR-like_HTH"/>
</dbReference>
<keyword evidence="2 5" id="KW-0238">DNA-binding</keyword>
<dbReference type="Gene3D" id="1.10.10.10">
    <property type="entry name" value="Winged helix-like DNA-binding domain superfamily/Winged helix DNA-binding domain"/>
    <property type="match status" value="1"/>
</dbReference>
<protein>
    <submittedName>
        <fullName evidence="5">DNA-binding transcriptional regulator, ArsR family</fullName>
    </submittedName>
</protein>
<evidence type="ECO:0000259" key="4">
    <source>
        <dbReference type="PROSITE" id="PS50987"/>
    </source>
</evidence>
<dbReference type="Proteomes" id="UP000199301">
    <property type="component" value="Unassembled WGS sequence"/>
</dbReference>
<dbReference type="GO" id="GO:0003700">
    <property type="term" value="F:DNA-binding transcription factor activity"/>
    <property type="evidence" value="ECO:0007669"/>
    <property type="project" value="InterPro"/>
</dbReference>
<dbReference type="RefSeq" id="WP_092521179.1">
    <property type="nucleotide sequence ID" value="NZ_FNKO01000001.1"/>
</dbReference>
<dbReference type="SUPFAM" id="SSF46785">
    <property type="entry name" value="Winged helix' DNA-binding domain"/>
    <property type="match status" value="1"/>
</dbReference>
<dbReference type="InterPro" id="IPR036390">
    <property type="entry name" value="WH_DNA-bd_sf"/>
</dbReference>
<dbReference type="EMBL" id="FNKO01000001">
    <property type="protein sequence ID" value="SDQ22379.1"/>
    <property type="molecule type" value="Genomic_DNA"/>
</dbReference>
<evidence type="ECO:0000313" key="6">
    <source>
        <dbReference type="Proteomes" id="UP000199301"/>
    </source>
</evidence>
<dbReference type="InterPro" id="IPR051081">
    <property type="entry name" value="HTH_MetalResp_TranReg"/>
</dbReference>
<accession>A0A1H0Z4K1</accession>
<dbReference type="Pfam" id="PF01022">
    <property type="entry name" value="HTH_5"/>
    <property type="match status" value="1"/>
</dbReference>
<evidence type="ECO:0000313" key="5">
    <source>
        <dbReference type="EMBL" id="SDQ22379.1"/>
    </source>
</evidence>
<keyword evidence="3" id="KW-0804">Transcription</keyword>
<dbReference type="PANTHER" id="PTHR33154:SF12">
    <property type="entry name" value="TRANSCRIPTIONAL REGULATORY PROTEIN"/>
    <property type="match status" value="1"/>
</dbReference>
<dbReference type="SMART" id="SM00418">
    <property type="entry name" value="HTH_ARSR"/>
    <property type="match status" value="1"/>
</dbReference>
<reference evidence="6" key="1">
    <citation type="submission" date="2016-10" db="EMBL/GenBank/DDBJ databases">
        <authorList>
            <person name="Varghese N."/>
            <person name="Submissions S."/>
        </authorList>
    </citation>
    <scope>NUCLEOTIDE SEQUENCE [LARGE SCALE GENOMIC DNA]</scope>
    <source>
        <strain evidence="6">DSM 45459</strain>
    </source>
</reference>
<dbReference type="InterPro" id="IPR036388">
    <property type="entry name" value="WH-like_DNA-bd_sf"/>
</dbReference>